<evidence type="ECO:0000259" key="4">
    <source>
        <dbReference type="SMART" id="SM00363"/>
    </source>
</evidence>
<dbReference type="InterPro" id="IPR006145">
    <property type="entry name" value="PsdUridine_synth_RsuA/RluA"/>
</dbReference>
<proteinExistence type="inferred from homology"/>
<sequence length="318" mass="35195">MAHYLFTISESDAGERLDKALTRLLDEQHPGGFSRKKTKALLDAGQVKLNGQAQRIASFTLSEGDRLAVEVESSASSEASSEGRFELDASTVLLEDGDLLVIAKPAGLPSQGTRDRSRDHAVDVAKRYLEAKGKKKPYVAIHHRLDVGTSGVLALVTARRSNKGMARAFREHLARKTYVAVARALRPELEREVGERWEVKNHLGRVGERRQGEVKAGGDWAETSFVVRERWGSLHLIEARPLTGRMHQIRAHLAEGGLPILGDKDYGGVRRVGSQRFTRVMLHAERLELPHPHNGDPVAVSCPWPADFLEAREAFNEA</sequence>
<dbReference type="AlphaFoldDB" id="A0A5C6XCN3"/>
<dbReference type="InterPro" id="IPR002942">
    <property type="entry name" value="S4_RNA-bd"/>
</dbReference>
<dbReference type="Proteomes" id="UP000321412">
    <property type="component" value="Unassembled WGS sequence"/>
</dbReference>
<dbReference type="PANTHER" id="PTHR21600:SF87">
    <property type="entry name" value="RNA PSEUDOURIDYLATE SYNTHASE DOMAIN-CONTAINING PROTEIN 1"/>
    <property type="match status" value="1"/>
</dbReference>
<feature type="domain" description="RNA-binding S4" evidence="4">
    <location>
        <begin position="15"/>
        <end position="88"/>
    </location>
</feature>
<evidence type="ECO:0000313" key="5">
    <source>
        <dbReference type="EMBL" id="TXD37511.1"/>
    </source>
</evidence>
<comment type="caution">
    <text evidence="5">The sequence shown here is derived from an EMBL/GenBank/DDBJ whole genome shotgun (WGS) entry which is preliminary data.</text>
</comment>
<dbReference type="InterPro" id="IPR036986">
    <property type="entry name" value="S4_RNA-bd_sf"/>
</dbReference>
<dbReference type="CDD" id="cd00165">
    <property type="entry name" value="S4"/>
    <property type="match status" value="1"/>
</dbReference>
<name>A0A5C6XCN3_9DELT</name>
<dbReference type="RefSeq" id="WP_146980668.1">
    <property type="nucleotide sequence ID" value="NZ_VOSM01000003.1"/>
</dbReference>
<keyword evidence="2" id="KW-0413">Isomerase</keyword>
<reference evidence="5 6" key="1">
    <citation type="submission" date="2019-08" db="EMBL/GenBank/DDBJ databases">
        <title>Bradymonadales sp. TMQ4.</title>
        <authorList>
            <person name="Liang Q."/>
        </authorList>
    </citation>
    <scope>NUCLEOTIDE SEQUENCE [LARGE SCALE GENOMIC DNA]</scope>
    <source>
        <strain evidence="5 6">TMQ4</strain>
    </source>
</reference>
<keyword evidence="3" id="KW-0694">RNA-binding</keyword>
<dbReference type="PANTHER" id="PTHR21600">
    <property type="entry name" value="MITOCHONDRIAL RNA PSEUDOURIDINE SYNTHASE"/>
    <property type="match status" value="1"/>
</dbReference>
<dbReference type="SUPFAM" id="SSF55174">
    <property type="entry name" value="Alpha-L RNA-binding motif"/>
    <property type="match status" value="1"/>
</dbReference>
<dbReference type="InterPro" id="IPR050188">
    <property type="entry name" value="RluA_PseudoU_synthase"/>
</dbReference>
<evidence type="ECO:0000256" key="3">
    <source>
        <dbReference type="PROSITE-ProRule" id="PRU00182"/>
    </source>
</evidence>
<evidence type="ECO:0000256" key="1">
    <source>
        <dbReference type="ARBA" id="ARBA00010876"/>
    </source>
</evidence>
<dbReference type="PROSITE" id="PS50889">
    <property type="entry name" value="S4"/>
    <property type="match status" value="1"/>
</dbReference>
<dbReference type="GO" id="GO:0120159">
    <property type="term" value="F:rRNA pseudouridine synthase activity"/>
    <property type="evidence" value="ECO:0007669"/>
    <property type="project" value="UniProtKB-ARBA"/>
</dbReference>
<comment type="similarity">
    <text evidence="1">Belongs to the pseudouridine synthase RluA family.</text>
</comment>
<dbReference type="InterPro" id="IPR020103">
    <property type="entry name" value="PsdUridine_synth_cat_dom_sf"/>
</dbReference>
<dbReference type="Gene3D" id="3.30.2350.10">
    <property type="entry name" value="Pseudouridine synthase"/>
    <property type="match status" value="1"/>
</dbReference>
<dbReference type="SMART" id="SM00363">
    <property type="entry name" value="S4"/>
    <property type="match status" value="1"/>
</dbReference>
<organism evidence="5 6">
    <name type="scientific">Lujinxingia vulgaris</name>
    <dbReference type="NCBI Taxonomy" id="2600176"/>
    <lineage>
        <taxon>Bacteria</taxon>
        <taxon>Deltaproteobacteria</taxon>
        <taxon>Bradymonadales</taxon>
        <taxon>Lujinxingiaceae</taxon>
        <taxon>Lujinxingia</taxon>
    </lineage>
</organism>
<dbReference type="Gene3D" id="3.10.290.10">
    <property type="entry name" value="RNA-binding S4 domain"/>
    <property type="match status" value="1"/>
</dbReference>
<dbReference type="Pfam" id="PF00849">
    <property type="entry name" value="PseudoU_synth_2"/>
    <property type="match status" value="1"/>
</dbReference>
<gene>
    <name evidence="5" type="ORF">FRC98_07400</name>
</gene>
<evidence type="ECO:0000313" key="6">
    <source>
        <dbReference type="Proteomes" id="UP000321412"/>
    </source>
</evidence>
<dbReference type="OrthoDB" id="128480at2"/>
<dbReference type="SUPFAM" id="SSF55120">
    <property type="entry name" value="Pseudouridine synthase"/>
    <property type="match status" value="1"/>
</dbReference>
<accession>A0A5C6XCN3</accession>
<keyword evidence="6" id="KW-1185">Reference proteome</keyword>
<dbReference type="CDD" id="cd02869">
    <property type="entry name" value="PseudoU_synth_RluA_like"/>
    <property type="match status" value="1"/>
</dbReference>
<evidence type="ECO:0000256" key="2">
    <source>
        <dbReference type="ARBA" id="ARBA00023235"/>
    </source>
</evidence>
<dbReference type="EMBL" id="VOSM01000003">
    <property type="protein sequence ID" value="TXD37511.1"/>
    <property type="molecule type" value="Genomic_DNA"/>
</dbReference>
<protein>
    <submittedName>
        <fullName evidence="5">RluA family pseudouridine synthase</fullName>
    </submittedName>
</protein>
<dbReference type="GO" id="GO:0000455">
    <property type="term" value="P:enzyme-directed rRNA pseudouridine synthesis"/>
    <property type="evidence" value="ECO:0007669"/>
    <property type="project" value="TreeGrafter"/>
</dbReference>
<dbReference type="GO" id="GO:0003723">
    <property type="term" value="F:RNA binding"/>
    <property type="evidence" value="ECO:0007669"/>
    <property type="project" value="UniProtKB-KW"/>
</dbReference>